<dbReference type="AlphaFoldDB" id="A0AAE1D669"/>
<evidence type="ECO:0000313" key="2">
    <source>
        <dbReference type="EMBL" id="KAK3758777.1"/>
    </source>
</evidence>
<feature type="region of interest" description="Disordered" evidence="1">
    <location>
        <begin position="60"/>
        <end position="88"/>
    </location>
</feature>
<protein>
    <submittedName>
        <fullName evidence="2">Uncharacterized protein</fullName>
    </submittedName>
</protein>
<dbReference type="EMBL" id="JAWDGP010005213">
    <property type="protein sequence ID" value="KAK3758777.1"/>
    <property type="molecule type" value="Genomic_DNA"/>
</dbReference>
<organism evidence="2 3">
    <name type="scientific">Elysia crispata</name>
    <name type="common">lettuce slug</name>
    <dbReference type="NCBI Taxonomy" id="231223"/>
    <lineage>
        <taxon>Eukaryota</taxon>
        <taxon>Metazoa</taxon>
        <taxon>Spiralia</taxon>
        <taxon>Lophotrochozoa</taxon>
        <taxon>Mollusca</taxon>
        <taxon>Gastropoda</taxon>
        <taxon>Heterobranchia</taxon>
        <taxon>Euthyneura</taxon>
        <taxon>Panpulmonata</taxon>
        <taxon>Sacoglossa</taxon>
        <taxon>Placobranchoidea</taxon>
        <taxon>Plakobranchidae</taxon>
        <taxon>Elysia</taxon>
    </lineage>
</organism>
<gene>
    <name evidence="2" type="ORF">RRG08_047776</name>
</gene>
<comment type="caution">
    <text evidence="2">The sequence shown here is derived from an EMBL/GenBank/DDBJ whole genome shotgun (WGS) entry which is preliminary data.</text>
</comment>
<proteinExistence type="predicted"/>
<accession>A0AAE1D669</accession>
<feature type="compositionally biased region" description="Basic and acidic residues" evidence="1">
    <location>
        <begin position="77"/>
        <end position="88"/>
    </location>
</feature>
<evidence type="ECO:0000313" key="3">
    <source>
        <dbReference type="Proteomes" id="UP001283361"/>
    </source>
</evidence>
<dbReference type="Proteomes" id="UP001283361">
    <property type="component" value="Unassembled WGS sequence"/>
</dbReference>
<evidence type="ECO:0000256" key="1">
    <source>
        <dbReference type="SAM" id="MobiDB-lite"/>
    </source>
</evidence>
<reference evidence="2" key="1">
    <citation type="journal article" date="2023" name="G3 (Bethesda)">
        <title>A reference genome for the long-term kleptoplast-retaining sea slug Elysia crispata morphotype clarki.</title>
        <authorList>
            <person name="Eastman K.E."/>
            <person name="Pendleton A.L."/>
            <person name="Shaikh M.A."/>
            <person name="Suttiyut T."/>
            <person name="Ogas R."/>
            <person name="Tomko P."/>
            <person name="Gavelis G."/>
            <person name="Widhalm J.R."/>
            <person name="Wisecaver J.H."/>
        </authorList>
    </citation>
    <scope>NUCLEOTIDE SEQUENCE</scope>
    <source>
        <strain evidence="2">ECLA1</strain>
    </source>
</reference>
<keyword evidence="3" id="KW-1185">Reference proteome</keyword>
<sequence>MDSREELAKDLPSHKFGLQDLDLELAGCRSFLGTGRRAGTHRLPVTYELCPRQGSRVLSRLRPRKGDRRSRGGLGSRGEHCLGRHTGQDISDKGGHTITIPFLRFSSCLLVATETRASSGGHKWAEWFFPSLSPHTLRSATQVEVYPTFLGLFFV</sequence>
<name>A0AAE1D669_9GAST</name>